<evidence type="ECO:0000313" key="4">
    <source>
        <dbReference type="EMBL" id="GGG96764.1"/>
    </source>
</evidence>
<gene>
    <name evidence="4" type="ORF">GCM10007415_35030</name>
</gene>
<dbReference type="PROSITE" id="PS00061">
    <property type="entry name" value="ADH_SHORT"/>
    <property type="match status" value="1"/>
</dbReference>
<evidence type="ECO:0000313" key="5">
    <source>
        <dbReference type="Proteomes" id="UP000660862"/>
    </source>
</evidence>
<evidence type="ECO:0000256" key="3">
    <source>
        <dbReference type="RuleBase" id="RU000363"/>
    </source>
</evidence>
<reference evidence="4" key="1">
    <citation type="journal article" date="2014" name="Int. J. Syst. Evol. Microbiol.">
        <title>Complete genome sequence of Corynebacterium casei LMG S-19264T (=DSM 44701T), isolated from a smear-ripened cheese.</title>
        <authorList>
            <consortium name="US DOE Joint Genome Institute (JGI-PGF)"/>
            <person name="Walter F."/>
            <person name="Albersmeier A."/>
            <person name="Kalinowski J."/>
            <person name="Ruckert C."/>
        </authorList>
    </citation>
    <scope>NUCLEOTIDE SEQUENCE</scope>
    <source>
        <strain evidence="4">CGMCC 1.12195</strain>
    </source>
</reference>
<dbReference type="PANTHER" id="PTHR43115">
    <property type="entry name" value="DEHYDROGENASE/REDUCTASE SDR FAMILY MEMBER 11"/>
    <property type="match status" value="1"/>
</dbReference>
<organism evidence="4 5">
    <name type="scientific">Parapedobacter pyrenivorans</name>
    <dbReference type="NCBI Taxonomy" id="1305674"/>
    <lineage>
        <taxon>Bacteria</taxon>
        <taxon>Pseudomonadati</taxon>
        <taxon>Bacteroidota</taxon>
        <taxon>Sphingobacteriia</taxon>
        <taxon>Sphingobacteriales</taxon>
        <taxon>Sphingobacteriaceae</taxon>
        <taxon>Parapedobacter</taxon>
    </lineage>
</organism>
<evidence type="ECO:0000256" key="1">
    <source>
        <dbReference type="ARBA" id="ARBA00006484"/>
    </source>
</evidence>
<keyword evidence="5" id="KW-1185">Reference proteome</keyword>
<dbReference type="FunFam" id="3.40.50.720:FF:000047">
    <property type="entry name" value="NADP-dependent L-serine/L-allo-threonine dehydrogenase"/>
    <property type="match status" value="1"/>
</dbReference>
<sequence>MDGIKGKVVAITGASSGIGEAIARHLAGLGARVVLGARRVDNLKGIVAAISADGGQAVYKKLDVTDTEDVLAFANYAVEQYGTLDVFVNNAGLMPLSMVNNYKVAEWHRMIDVNVKGVLHGIAAALPIFEAKDSGQFVNITSVGDRWVGPTSTVYSATKFAVRAISDGLRQEVSGNIRVTLVAPGPTESELAETISDPALKQLAIEKFRTDLLPAAAIARAVAYAVSQPADVDVNEIVVRPTAQKAL</sequence>
<reference evidence="4" key="2">
    <citation type="submission" date="2020-09" db="EMBL/GenBank/DDBJ databases">
        <authorList>
            <person name="Sun Q."/>
            <person name="Zhou Y."/>
        </authorList>
    </citation>
    <scope>NUCLEOTIDE SEQUENCE</scope>
    <source>
        <strain evidence="4">CGMCC 1.12195</strain>
    </source>
</reference>
<dbReference type="Gene3D" id="3.40.50.720">
    <property type="entry name" value="NAD(P)-binding Rossmann-like Domain"/>
    <property type="match status" value="1"/>
</dbReference>
<dbReference type="GO" id="GO:0016616">
    <property type="term" value="F:oxidoreductase activity, acting on the CH-OH group of donors, NAD or NADP as acceptor"/>
    <property type="evidence" value="ECO:0007669"/>
    <property type="project" value="UniProtKB-ARBA"/>
</dbReference>
<dbReference type="Pfam" id="PF00106">
    <property type="entry name" value="adh_short"/>
    <property type="match status" value="1"/>
</dbReference>
<dbReference type="InterPro" id="IPR036291">
    <property type="entry name" value="NAD(P)-bd_dom_sf"/>
</dbReference>
<dbReference type="EMBL" id="BMER01000004">
    <property type="protein sequence ID" value="GGG96764.1"/>
    <property type="molecule type" value="Genomic_DNA"/>
</dbReference>
<comment type="caution">
    <text evidence="4">The sequence shown here is derived from an EMBL/GenBank/DDBJ whole genome shotgun (WGS) entry which is preliminary data.</text>
</comment>
<dbReference type="RefSeq" id="WP_188507381.1">
    <property type="nucleotide sequence ID" value="NZ_BMER01000004.1"/>
</dbReference>
<dbReference type="PRINTS" id="PR00081">
    <property type="entry name" value="GDHRDH"/>
</dbReference>
<evidence type="ECO:0000256" key="2">
    <source>
        <dbReference type="ARBA" id="ARBA00023002"/>
    </source>
</evidence>
<dbReference type="Proteomes" id="UP000660862">
    <property type="component" value="Unassembled WGS sequence"/>
</dbReference>
<accession>A0A917HYY8</accession>
<dbReference type="AlphaFoldDB" id="A0A917HYY8"/>
<dbReference type="PRINTS" id="PR00080">
    <property type="entry name" value="SDRFAMILY"/>
</dbReference>
<comment type="similarity">
    <text evidence="1 3">Belongs to the short-chain dehydrogenases/reductases (SDR) family.</text>
</comment>
<keyword evidence="2" id="KW-0560">Oxidoreductase</keyword>
<protein>
    <submittedName>
        <fullName evidence="4">Oxidoreductase</fullName>
    </submittedName>
</protein>
<proteinExistence type="inferred from homology"/>
<name>A0A917HYY8_9SPHI</name>
<dbReference type="InterPro" id="IPR020904">
    <property type="entry name" value="Sc_DH/Rdtase_CS"/>
</dbReference>
<dbReference type="PANTHER" id="PTHR43115:SF4">
    <property type="entry name" value="DEHYDROGENASE_REDUCTASE SDR FAMILY MEMBER 11"/>
    <property type="match status" value="1"/>
</dbReference>
<dbReference type="SUPFAM" id="SSF51735">
    <property type="entry name" value="NAD(P)-binding Rossmann-fold domains"/>
    <property type="match status" value="1"/>
</dbReference>
<dbReference type="InterPro" id="IPR002347">
    <property type="entry name" value="SDR_fam"/>
</dbReference>